<proteinExistence type="predicted"/>
<name>A0ABU6QT41_9FABA</name>
<protein>
    <submittedName>
        <fullName evidence="1">Uncharacterized protein</fullName>
    </submittedName>
</protein>
<gene>
    <name evidence="1" type="ORF">PIB30_081792</name>
</gene>
<evidence type="ECO:0000313" key="1">
    <source>
        <dbReference type="EMBL" id="MED6114591.1"/>
    </source>
</evidence>
<comment type="caution">
    <text evidence="1">The sequence shown here is derived from an EMBL/GenBank/DDBJ whole genome shotgun (WGS) entry which is preliminary data.</text>
</comment>
<feature type="non-terminal residue" evidence="1">
    <location>
        <position position="1"/>
    </location>
</feature>
<organism evidence="1 2">
    <name type="scientific">Stylosanthes scabra</name>
    <dbReference type="NCBI Taxonomy" id="79078"/>
    <lineage>
        <taxon>Eukaryota</taxon>
        <taxon>Viridiplantae</taxon>
        <taxon>Streptophyta</taxon>
        <taxon>Embryophyta</taxon>
        <taxon>Tracheophyta</taxon>
        <taxon>Spermatophyta</taxon>
        <taxon>Magnoliopsida</taxon>
        <taxon>eudicotyledons</taxon>
        <taxon>Gunneridae</taxon>
        <taxon>Pentapetalae</taxon>
        <taxon>rosids</taxon>
        <taxon>fabids</taxon>
        <taxon>Fabales</taxon>
        <taxon>Fabaceae</taxon>
        <taxon>Papilionoideae</taxon>
        <taxon>50 kb inversion clade</taxon>
        <taxon>dalbergioids sensu lato</taxon>
        <taxon>Dalbergieae</taxon>
        <taxon>Pterocarpus clade</taxon>
        <taxon>Stylosanthes</taxon>
    </lineage>
</organism>
<dbReference type="EMBL" id="JASCZI010001235">
    <property type="protein sequence ID" value="MED6114591.1"/>
    <property type="molecule type" value="Genomic_DNA"/>
</dbReference>
<evidence type="ECO:0000313" key="2">
    <source>
        <dbReference type="Proteomes" id="UP001341840"/>
    </source>
</evidence>
<accession>A0ABU6QT41</accession>
<dbReference type="Proteomes" id="UP001341840">
    <property type="component" value="Unassembled WGS sequence"/>
</dbReference>
<keyword evidence="2" id="KW-1185">Reference proteome</keyword>
<sequence>DEVMFFKLGKLDDNNANGNPRRGWNSSIEDGNGLIKSIPHRSWMRKKETPTLPLLEEEERITMTMPMLM</sequence>
<reference evidence="1 2" key="1">
    <citation type="journal article" date="2023" name="Plants (Basel)">
        <title>Bridging the Gap: Combining Genomics and Transcriptomics Approaches to Understand Stylosanthes scabra, an Orphan Legume from the Brazilian Caatinga.</title>
        <authorList>
            <person name="Ferreira-Neto J.R.C."/>
            <person name="da Silva M.D."/>
            <person name="Binneck E."/>
            <person name="de Melo N.F."/>
            <person name="da Silva R.H."/>
            <person name="de Melo A.L.T.M."/>
            <person name="Pandolfi V."/>
            <person name="Bustamante F.O."/>
            <person name="Brasileiro-Vidal A.C."/>
            <person name="Benko-Iseppon A.M."/>
        </authorList>
    </citation>
    <scope>NUCLEOTIDE SEQUENCE [LARGE SCALE GENOMIC DNA]</scope>
    <source>
        <tissue evidence="1">Leaves</tissue>
    </source>
</reference>